<protein>
    <submittedName>
        <fullName evidence="1">Uncharacterized protein</fullName>
    </submittedName>
</protein>
<name>A0AAQ3K7L9_9LILI</name>
<accession>A0AAQ3K7L9</accession>
<reference evidence="1 2" key="1">
    <citation type="submission" date="2023-10" db="EMBL/GenBank/DDBJ databases">
        <title>Chromosome-scale genome assembly provides insights into flower coloration mechanisms of Canna indica.</title>
        <authorList>
            <person name="Li C."/>
        </authorList>
    </citation>
    <scope>NUCLEOTIDE SEQUENCE [LARGE SCALE GENOMIC DNA]</scope>
    <source>
        <tissue evidence="1">Flower</tissue>
    </source>
</reference>
<keyword evidence="2" id="KW-1185">Reference proteome</keyword>
<gene>
    <name evidence="1" type="ORF">Cni_G10384</name>
</gene>
<dbReference type="EMBL" id="CP136892">
    <property type="protein sequence ID" value="WOL01667.1"/>
    <property type="molecule type" value="Genomic_DNA"/>
</dbReference>
<proteinExistence type="predicted"/>
<dbReference type="Proteomes" id="UP001327560">
    <property type="component" value="Chromosome 3"/>
</dbReference>
<evidence type="ECO:0000313" key="2">
    <source>
        <dbReference type="Proteomes" id="UP001327560"/>
    </source>
</evidence>
<organism evidence="1 2">
    <name type="scientific">Canna indica</name>
    <name type="common">Indian-shot</name>
    <dbReference type="NCBI Taxonomy" id="4628"/>
    <lineage>
        <taxon>Eukaryota</taxon>
        <taxon>Viridiplantae</taxon>
        <taxon>Streptophyta</taxon>
        <taxon>Embryophyta</taxon>
        <taxon>Tracheophyta</taxon>
        <taxon>Spermatophyta</taxon>
        <taxon>Magnoliopsida</taxon>
        <taxon>Liliopsida</taxon>
        <taxon>Zingiberales</taxon>
        <taxon>Cannaceae</taxon>
        <taxon>Canna</taxon>
    </lineage>
</organism>
<evidence type="ECO:0000313" key="1">
    <source>
        <dbReference type="EMBL" id="WOL01667.1"/>
    </source>
</evidence>
<sequence>MKKKLERIQESAKGRVFIIEEDLAKARNNRKKEERTRNEMMKPDEERQAAMNEHVMFVDAAWKGEMEAGYDFVITDVEKK</sequence>
<dbReference type="AlphaFoldDB" id="A0AAQ3K7L9"/>